<dbReference type="Proteomes" id="UP000663853">
    <property type="component" value="Unassembled WGS sequence"/>
</dbReference>
<reference evidence="2" key="1">
    <citation type="submission" date="2021-01" db="EMBL/GenBank/DDBJ databases">
        <authorList>
            <person name="Kaushik A."/>
        </authorList>
    </citation>
    <scope>NUCLEOTIDE SEQUENCE</scope>
    <source>
        <strain evidence="2">AG6-10EEA</strain>
    </source>
</reference>
<protein>
    <submittedName>
        <fullName evidence="2">Uncharacterized protein</fullName>
    </submittedName>
</protein>
<comment type="caution">
    <text evidence="2">The sequence shown here is derived from an EMBL/GenBank/DDBJ whole genome shotgun (WGS) entry which is preliminary data.</text>
</comment>
<evidence type="ECO:0000313" key="3">
    <source>
        <dbReference type="Proteomes" id="UP000663853"/>
    </source>
</evidence>
<feature type="region of interest" description="Disordered" evidence="1">
    <location>
        <begin position="194"/>
        <end position="220"/>
    </location>
</feature>
<organism evidence="2 3">
    <name type="scientific">Rhizoctonia solani</name>
    <dbReference type="NCBI Taxonomy" id="456999"/>
    <lineage>
        <taxon>Eukaryota</taxon>
        <taxon>Fungi</taxon>
        <taxon>Dikarya</taxon>
        <taxon>Basidiomycota</taxon>
        <taxon>Agaricomycotina</taxon>
        <taxon>Agaricomycetes</taxon>
        <taxon>Cantharellales</taxon>
        <taxon>Ceratobasidiaceae</taxon>
        <taxon>Rhizoctonia</taxon>
    </lineage>
</organism>
<sequence length="271" mass="31386">MIAPSKDQFVTVFSNTLKQTWIKCWERAWERVVNDTLKELNNWKQKTGSEAKSTSASNIETSELKTYNDLRNYIKGGNSEENHWSIRSAFKASNALHRVLEHSIPISYEGVMTIRYFPDRPFEFSTLNPTSKLKGITKAIHQDREQLITHEELQDRLKELARVNRYRAPKFPDNTAVDKMENIWKIANSIGPKLESMGSTDEKQSTPRRKAQAKKTPERKNTMTLTLTRIRAQYLWHKTIRDLLALKRKTPMNTTQPEPTRATTPVVENAV</sequence>
<name>A0A8H3CFP5_9AGAM</name>
<evidence type="ECO:0000256" key="1">
    <source>
        <dbReference type="SAM" id="MobiDB-lite"/>
    </source>
</evidence>
<feature type="compositionally biased region" description="Polar residues" evidence="1">
    <location>
        <begin position="251"/>
        <end position="263"/>
    </location>
</feature>
<gene>
    <name evidence="2" type="ORF">RDB_LOCUS90129</name>
</gene>
<feature type="region of interest" description="Disordered" evidence="1">
    <location>
        <begin position="249"/>
        <end position="271"/>
    </location>
</feature>
<dbReference type="EMBL" id="CAJMXA010002494">
    <property type="protein sequence ID" value="CAE6481824.1"/>
    <property type="molecule type" value="Genomic_DNA"/>
</dbReference>
<accession>A0A8H3CFP5</accession>
<evidence type="ECO:0000313" key="2">
    <source>
        <dbReference type="EMBL" id="CAE6481824.1"/>
    </source>
</evidence>
<dbReference type="OrthoDB" id="549353at2759"/>
<dbReference type="AlphaFoldDB" id="A0A8H3CFP5"/>
<proteinExistence type="predicted"/>